<keyword evidence="3" id="KW-1185">Reference proteome</keyword>
<evidence type="ECO:0000313" key="2">
    <source>
        <dbReference type="EMBL" id="KAK1118865.1"/>
    </source>
</evidence>
<sequence>MEINELSMATITEGVHIYSAEEVTSVCIENFDVKILRVPVCCTARDLEQCEQQIARCVSQKEYYEGPASCAGFKCPQGNHCILRESFCVNPPCKLIQTCMKNKDVQLLFVKCRNLGCPSEYECFLRKPESDCASPPCRHTPDCIMATENEMTNVHCRGWVCPRMQTCSAKIVESCETNDCNIKRICHESHAVAANDSSSSFSRRSLKNKDEISLNDTEISGNTDEVKKAE</sequence>
<name>A0AA40FGZ3_9HYME</name>
<feature type="compositionally biased region" description="Polar residues" evidence="1">
    <location>
        <begin position="214"/>
        <end position="223"/>
    </location>
</feature>
<evidence type="ECO:0000313" key="3">
    <source>
        <dbReference type="Proteomes" id="UP001177670"/>
    </source>
</evidence>
<proteinExistence type="predicted"/>
<comment type="caution">
    <text evidence="2">The sequence shown here is derived from an EMBL/GenBank/DDBJ whole genome shotgun (WGS) entry which is preliminary data.</text>
</comment>
<reference evidence="2" key="1">
    <citation type="submission" date="2021-10" db="EMBL/GenBank/DDBJ databases">
        <title>Melipona bicolor Genome sequencing and assembly.</title>
        <authorList>
            <person name="Araujo N.S."/>
            <person name="Arias M.C."/>
        </authorList>
    </citation>
    <scope>NUCLEOTIDE SEQUENCE</scope>
    <source>
        <strain evidence="2">USP_2M_L1-L4_2017</strain>
        <tissue evidence="2">Whole body</tissue>
    </source>
</reference>
<protein>
    <submittedName>
        <fullName evidence="2">Uncharacterized protein</fullName>
    </submittedName>
</protein>
<gene>
    <name evidence="2" type="ORF">K0M31_014636</name>
</gene>
<dbReference type="EMBL" id="JAHYIQ010000040">
    <property type="protein sequence ID" value="KAK1118865.1"/>
    <property type="molecule type" value="Genomic_DNA"/>
</dbReference>
<evidence type="ECO:0000256" key="1">
    <source>
        <dbReference type="SAM" id="MobiDB-lite"/>
    </source>
</evidence>
<feature type="region of interest" description="Disordered" evidence="1">
    <location>
        <begin position="198"/>
        <end position="230"/>
    </location>
</feature>
<dbReference type="AlphaFoldDB" id="A0AA40FGZ3"/>
<dbReference type="Proteomes" id="UP001177670">
    <property type="component" value="Unassembled WGS sequence"/>
</dbReference>
<accession>A0AA40FGZ3</accession>
<organism evidence="2 3">
    <name type="scientific">Melipona bicolor</name>
    <dbReference type="NCBI Taxonomy" id="60889"/>
    <lineage>
        <taxon>Eukaryota</taxon>
        <taxon>Metazoa</taxon>
        <taxon>Ecdysozoa</taxon>
        <taxon>Arthropoda</taxon>
        <taxon>Hexapoda</taxon>
        <taxon>Insecta</taxon>
        <taxon>Pterygota</taxon>
        <taxon>Neoptera</taxon>
        <taxon>Endopterygota</taxon>
        <taxon>Hymenoptera</taxon>
        <taxon>Apocrita</taxon>
        <taxon>Aculeata</taxon>
        <taxon>Apoidea</taxon>
        <taxon>Anthophila</taxon>
        <taxon>Apidae</taxon>
        <taxon>Melipona</taxon>
    </lineage>
</organism>